<evidence type="ECO:0000256" key="1">
    <source>
        <dbReference type="SAM" id="MobiDB-lite"/>
    </source>
</evidence>
<dbReference type="EMBL" id="CP115396">
    <property type="protein sequence ID" value="WBO85281.1"/>
    <property type="molecule type" value="Genomic_DNA"/>
</dbReference>
<gene>
    <name evidence="2" type="ORF">O9Z63_03340</name>
</gene>
<organism evidence="2 3">
    <name type="scientific">Hymenobacter yonginensis</name>
    <dbReference type="NCBI Taxonomy" id="748197"/>
    <lineage>
        <taxon>Bacteria</taxon>
        <taxon>Pseudomonadati</taxon>
        <taxon>Bacteroidota</taxon>
        <taxon>Cytophagia</taxon>
        <taxon>Cytophagales</taxon>
        <taxon>Hymenobacteraceae</taxon>
        <taxon>Hymenobacter</taxon>
    </lineage>
</organism>
<dbReference type="PROSITE" id="PS51257">
    <property type="entry name" value="PROKAR_LIPOPROTEIN"/>
    <property type="match status" value="1"/>
</dbReference>
<reference evidence="2 3" key="1">
    <citation type="journal article" date="2011" name="Int. J. Syst. Evol. Microbiol.">
        <title>Hymenobacter yonginensis sp. nov., isolated from a mesotrophic artificial lake.</title>
        <authorList>
            <person name="Joung Y."/>
            <person name="Cho S.H."/>
            <person name="Kim H."/>
            <person name="Kim S.B."/>
            <person name="Joh K."/>
        </authorList>
    </citation>
    <scope>NUCLEOTIDE SEQUENCE [LARGE SCALE GENOMIC DNA]</scope>
    <source>
        <strain evidence="2 3">KCTC 22745</strain>
    </source>
</reference>
<accession>A0ABY7PPT8</accession>
<keyword evidence="3" id="KW-1185">Reference proteome</keyword>
<name>A0ABY7PPT8_9BACT</name>
<dbReference type="RefSeq" id="WP_270127879.1">
    <property type="nucleotide sequence ID" value="NZ_CP115396.1"/>
</dbReference>
<evidence type="ECO:0000313" key="2">
    <source>
        <dbReference type="EMBL" id="WBO85281.1"/>
    </source>
</evidence>
<sequence>MKPFFFPRNDGRKILTRPFGGALLGAGLALLLGACSVASHNQLSPDREPAAPRYSPTADSTRLDSVPLSAPRR</sequence>
<proteinExistence type="predicted"/>
<feature type="region of interest" description="Disordered" evidence="1">
    <location>
        <begin position="41"/>
        <end position="73"/>
    </location>
</feature>
<evidence type="ECO:0000313" key="3">
    <source>
        <dbReference type="Proteomes" id="UP001211872"/>
    </source>
</evidence>
<protein>
    <submittedName>
        <fullName evidence="2">Uncharacterized protein</fullName>
    </submittedName>
</protein>
<dbReference type="Proteomes" id="UP001211872">
    <property type="component" value="Chromosome"/>
</dbReference>